<reference evidence="1 2" key="2">
    <citation type="journal article" date="2017" name="Front. Plant Sci.">
        <title>Gene Classification and Mining of Molecular Markers Useful in Red Clover (Trifolium pratense) Breeding.</title>
        <authorList>
            <person name="Istvanek J."/>
            <person name="Dluhosova J."/>
            <person name="Dluhos P."/>
            <person name="Patkova L."/>
            <person name="Nedelnik J."/>
            <person name="Repkova J."/>
        </authorList>
    </citation>
    <scope>NUCLEOTIDE SEQUENCE [LARGE SCALE GENOMIC DNA]</scope>
    <source>
        <strain evidence="2">cv. Tatra</strain>
        <tissue evidence="1">Young leaves</tissue>
    </source>
</reference>
<dbReference type="STRING" id="57577.A0A2K3L9R2"/>
<dbReference type="Gene3D" id="3.40.50.1470">
    <property type="entry name" value="Peptidyl-tRNA hydrolase"/>
    <property type="match status" value="1"/>
</dbReference>
<gene>
    <name evidence="1" type="ORF">L195_g031196</name>
</gene>
<protein>
    <submittedName>
        <fullName evidence="1">Peptidyl-tRNA hydrolase mitochondrial-like</fullName>
    </submittedName>
</protein>
<dbReference type="EMBL" id="ASHM01028772">
    <property type="protein sequence ID" value="PNX75263.1"/>
    <property type="molecule type" value="Genomic_DNA"/>
</dbReference>
<evidence type="ECO:0000313" key="2">
    <source>
        <dbReference type="Proteomes" id="UP000236291"/>
    </source>
</evidence>
<organism evidence="1 2">
    <name type="scientific">Trifolium pratense</name>
    <name type="common">Red clover</name>
    <dbReference type="NCBI Taxonomy" id="57577"/>
    <lineage>
        <taxon>Eukaryota</taxon>
        <taxon>Viridiplantae</taxon>
        <taxon>Streptophyta</taxon>
        <taxon>Embryophyta</taxon>
        <taxon>Tracheophyta</taxon>
        <taxon>Spermatophyta</taxon>
        <taxon>Magnoliopsida</taxon>
        <taxon>eudicotyledons</taxon>
        <taxon>Gunneridae</taxon>
        <taxon>Pentapetalae</taxon>
        <taxon>rosids</taxon>
        <taxon>fabids</taxon>
        <taxon>Fabales</taxon>
        <taxon>Fabaceae</taxon>
        <taxon>Papilionoideae</taxon>
        <taxon>50 kb inversion clade</taxon>
        <taxon>NPAAA clade</taxon>
        <taxon>Hologalegina</taxon>
        <taxon>IRL clade</taxon>
        <taxon>Trifolieae</taxon>
        <taxon>Trifolium</taxon>
    </lineage>
</organism>
<dbReference type="Pfam" id="PF01195">
    <property type="entry name" value="Pept_tRNA_hydro"/>
    <property type="match status" value="1"/>
</dbReference>
<dbReference type="PANTHER" id="PTHR17224">
    <property type="entry name" value="PEPTIDYL-TRNA HYDROLASE"/>
    <property type="match status" value="1"/>
</dbReference>
<keyword evidence="1" id="KW-0378">Hydrolase</keyword>
<reference evidence="1 2" key="1">
    <citation type="journal article" date="2014" name="Am. J. Bot.">
        <title>Genome assembly and annotation for red clover (Trifolium pratense; Fabaceae).</title>
        <authorList>
            <person name="Istvanek J."/>
            <person name="Jaros M."/>
            <person name="Krenek A."/>
            <person name="Repkova J."/>
        </authorList>
    </citation>
    <scope>NUCLEOTIDE SEQUENCE [LARGE SCALE GENOMIC DNA]</scope>
    <source>
        <strain evidence="2">cv. Tatra</strain>
        <tissue evidence="1">Young leaves</tissue>
    </source>
</reference>
<dbReference type="Proteomes" id="UP000236291">
    <property type="component" value="Unassembled WGS sequence"/>
</dbReference>
<sequence>AGPLAAYYKLPLNQVLVFHDDMNLPCGVLRLQDKGGHGSHKGFPIIHSVLLNCRHNSMADFGTGIIELPLKHGYGTAASYTSFFSYVHHIFLSPSFSVHPFYLQ</sequence>
<dbReference type="SUPFAM" id="SSF53178">
    <property type="entry name" value="Peptidyl-tRNA hydrolase-like"/>
    <property type="match status" value="1"/>
</dbReference>
<dbReference type="AlphaFoldDB" id="A0A2K3L9R2"/>
<dbReference type="PANTHER" id="PTHR17224:SF4">
    <property type="entry name" value="PEPTIDYL-TRNA HYDROLASE, MITOCHONDRIAL"/>
    <property type="match status" value="1"/>
</dbReference>
<comment type="caution">
    <text evidence="1">The sequence shown here is derived from an EMBL/GenBank/DDBJ whole genome shotgun (WGS) entry which is preliminary data.</text>
</comment>
<proteinExistence type="predicted"/>
<dbReference type="GO" id="GO:0004045">
    <property type="term" value="F:peptidyl-tRNA hydrolase activity"/>
    <property type="evidence" value="ECO:0007669"/>
    <property type="project" value="InterPro"/>
</dbReference>
<accession>A0A2K3L9R2</accession>
<dbReference type="InterPro" id="IPR001328">
    <property type="entry name" value="Pept_tRNA_hydro"/>
</dbReference>
<name>A0A2K3L9R2_TRIPR</name>
<evidence type="ECO:0000313" key="1">
    <source>
        <dbReference type="EMBL" id="PNX75263.1"/>
    </source>
</evidence>
<dbReference type="InterPro" id="IPR036416">
    <property type="entry name" value="Pept_tRNA_hydro_sf"/>
</dbReference>
<feature type="non-terminal residue" evidence="1">
    <location>
        <position position="1"/>
    </location>
</feature>